<keyword evidence="7 9" id="KW-0472">Membrane</keyword>
<feature type="domain" description="GOLD" evidence="10">
    <location>
        <begin position="45"/>
        <end position="158"/>
    </location>
</feature>
<evidence type="ECO:0000256" key="2">
    <source>
        <dbReference type="ARBA" id="ARBA00007104"/>
    </source>
</evidence>
<evidence type="ECO:0000256" key="8">
    <source>
        <dbReference type="RuleBase" id="RU003827"/>
    </source>
</evidence>
<proteinExistence type="inferred from homology"/>
<dbReference type="AlphaFoldDB" id="A0A178VGU3"/>
<reference evidence="12" key="1">
    <citation type="journal article" date="2016" name="Proc. Natl. Acad. Sci. U.S.A.">
        <title>Chromosome-level assembly of Arabidopsis thaliana Ler reveals the extent of translocation and inversion polymorphisms.</title>
        <authorList>
            <person name="Zapata L."/>
            <person name="Ding J."/>
            <person name="Willing E.M."/>
            <person name="Hartwig B."/>
            <person name="Bezdan D."/>
            <person name="Jiao W.B."/>
            <person name="Patel V."/>
            <person name="Velikkakam James G."/>
            <person name="Koornneef M."/>
            <person name="Ossowski S."/>
            <person name="Schneeberger K."/>
        </authorList>
    </citation>
    <scope>NUCLEOTIDE SEQUENCE [LARGE SCALE GENOMIC DNA]</scope>
    <source>
        <strain evidence="12">cv. Landsberg erecta</strain>
    </source>
</reference>
<evidence type="ECO:0000256" key="6">
    <source>
        <dbReference type="ARBA" id="ARBA00023054"/>
    </source>
</evidence>
<evidence type="ECO:0000256" key="4">
    <source>
        <dbReference type="ARBA" id="ARBA00022729"/>
    </source>
</evidence>
<feature type="transmembrane region" description="Helical" evidence="9">
    <location>
        <begin position="15"/>
        <end position="30"/>
    </location>
</feature>
<evidence type="ECO:0000259" key="10">
    <source>
        <dbReference type="PROSITE" id="PS50866"/>
    </source>
</evidence>
<dbReference type="ExpressionAtlas" id="A0A178VGU3">
    <property type="expression patterns" value="baseline and differential"/>
</dbReference>
<evidence type="ECO:0000256" key="1">
    <source>
        <dbReference type="ARBA" id="ARBA00004479"/>
    </source>
</evidence>
<gene>
    <name evidence="11" type="ordered locus">AXX17_At3g31870</name>
</gene>
<dbReference type="SMART" id="SM01190">
    <property type="entry name" value="EMP24_GP25L"/>
    <property type="match status" value="1"/>
</dbReference>
<comment type="subcellular location">
    <subcellularLocation>
        <location evidence="1 8">Membrane</location>
        <topology evidence="1 8">Single-pass type I membrane protein</topology>
    </subcellularLocation>
</comment>
<dbReference type="PANTHER" id="PTHR22811">
    <property type="entry name" value="TRANSMEMBRANE EMP24 DOMAIN-CONTAINING PROTEIN"/>
    <property type="match status" value="1"/>
</dbReference>
<comment type="caution">
    <text evidence="11">The sequence shown here is derived from an EMBL/GenBank/DDBJ whole genome shotgun (WGS) entry which is preliminary data.</text>
</comment>
<accession>A0A178VGU3</accession>
<protein>
    <recommendedName>
        <fullName evidence="10">GOLD domain-containing protein</fullName>
    </recommendedName>
</protein>
<dbReference type="InterPro" id="IPR015720">
    <property type="entry name" value="Emp24-like"/>
</dbReference>
<evidence type="ECO:0000256" key="9">
    <source>
        <dbReference type="SAM" id="Phobius"/>
    </source>
</evidence>
<keyword evidence="4" id="KW-0732">Signal</keyword>
<comment type="similarity">
    <text evidence="2 8">Belongs to the EMP24/GP25L family.</text>
</comment>
<keyword evidence="6" id="KW-0175">Coiled coil</keyword>
<keyword evidence="3 8" id="KW-0812">Transmembrane</keyword>
<keyword evidence="5 9" id="KW-1133">Transmembrane helix</keyword>
<evidence type="ECO:0000313" key="11">
    <source>
        <dbReference type="EMBL" id="OAP04122.1"/>
    </source>
</evidence>
<evidence type="ECO:0000256" key="5">
    <source>
        <dbReference type="ARBA" id="ARBA00022989"/>
    </source>
</evidence>
<dbReference type="InterPro" id="IPR009038">
    <property type="entry name" value="GOLD_dom"/>
</dbReference>
<organism evidence="11 12">
    <name type="scientific">Arabidopsis thaliana</name>
    <name type="common">Mouse-ear cress</name>
    <dbReference type="NCBI Taxonomy" id="3702"/>
    <lineage>
        <taxon>Eukaryota</taxon>
        <taxon>Viridiplantae</taxon>
        <taxon>Streptophyta</taxon>
        <taxon>Embryophyta</taxon>
        <taxon>Tracheophyta</taxon>
        <taxon>Spermatophyta</taxon>
        <taxon>Magnoliopsida</taxon>
        <taxon>eudicotyledons</taxon>
        <taxon>Gunneridae</taxon>
        <taxon>Pentapetalae</taxon>
        <taxon>rosids</taxon>
        <taxon>malvids</taxon>
        <taxon>Brassicales</taxon>
        <taxon>Brassicaceae</taxon>
        <taxon>Camelineae</taxon>
        <taxon>Arabidopsis</taxon>
    </lineage>
</organism>
<dbReference type="PROSITE" id="PS50866">
    <property type="entry name" value="GOLD"/>
    <property type="match status" value="1"/>
</dbReference>
<evidence type="ECO:0000256" key="7">
    <source>
        <dbReference type="ARBA" id="ARBA00023136"/>
    </source>
</evidence>
<evidence type="ECO:0000313" key="12">
    <source>
        <dbReference type="Proteomes" id="UP000078284"/>
    </source>
</evidence>
<dbReference type="Pfam" id="PF01105">
    <property type="entry name" value="EMP24_GP25L"/>
    <property type="match status" value="1"/>
</dbReference>
<dbReference type="Proteomes" id="UP000078284">
    <property type="component" value="Chromosome 3"/>
</dbReference>
<dbReference type="EMBL" id="LUHQ01000003">
    <property type="protein sequence ID" value="OAP04122.1"/>
    <property type="molecule type" value="Genomic_DNA"/>
</dbReference>
<evidence type="ECO:0000256" key="3">
    <source>
        <dbReference type="ARBA" id="ARBA00022692"/>
    </source>
</evidence>
<feature type="transmembrane region" description="Helical" evidence="9">
    <location>
        <begin position="193"/>
        <end position="215"/>
    </location>
</feature>
<name>A0A178VGU3_ARATH</name>
<dbReference type="GO" id="GO:0016020">
    <property type="term" value="C:membrane"/>
    <property type="evidence" value="ECO:0007669"/>
    <property type="project" value="UniProtKB-SubCell"/>
</dbReference>
<sequence length="225" mass="26059">MDLLPSRYKIHKTKLRWILTMMTMMMMMVMRRGESMRLDMESGNTKCISDDIKTNYMTVGTYSIVNPNEGHHLPPSHKLFVTVSSPKGKSHHHAENVESGKFVYTAEETGDYMTCFVAPGYRPTAKFAVDFEWKSGVEAKDWTTIAKRGQITMLEVEVRKLLDVTETIHEEMFQLREREREMQELNRSTNSRMAALSLLSFVVTMSVAGLQLWHLKSFLERKKLL</sequence>